<accession>A0A7J8VD78</accession>
<proteinExistence type="predicted"/>
<name>A0A7J8VD78_9ROSI</name>
<evidence type="ECO:0000313" key="2">
    <source>
        <dbReference type="Proteomes" id="UP000593573"/>
    </source>
</evidence>
<reference evidence="1 2" key="1">
    <citation type="journal article" date="2019" name="Genome Biol. Evol.">
        <title>Insights into the evolution of the New World diploid cottons (Gossypium, subgenus Houzingenia) based on genome sequencing.</title>
        <authorList>
            <person name="Grover C.E."/>
            <person name="Arick M.A. 2nd"/>
            <person name="Thrash A."/>
            <person name="Conover J.L."/>
            <person name="Sanders W.S."/>
            <person name="Peterson D.G."/>
            <person name="Frelichowski J.E."/>
            <person name="Scheffler J.A."/>
            <person name="Scheffler B.E."/>
            <person name="Wendel J.F."/>
        </authorList>
    </citation>
    <scope>NUCLEOTIDE SEQUENCE [LARGE SCALE GENOMIC DNA]</scope>
    <source>
        <strain evidence="1">57</strain>
        <tissue evidence="1">Leaf</tissue>
    </source>
</reference>
<comment type="caution">
    <text evidence="1">The sequence shown here is derived from an EMBL/GenBank/DDBJ whole genome shotgun (WGS) entry which is preliminary data.</text>
</comment>
<evidence type="ECO:0000313" key="1">
    <source>
        <dbReference type="EMBL" id="MBA0660613.1"/>
    </source>
</evidence>
<dbReference type="EMBL" id="JABFAB010000009">
    <property type="protein sequence ID" value="MBA0660613.1"/>
    <property type="molecule type" value="Genomic_DNA"/>
</dbReference>
<keyword evidence="2" id="KW-1185">Reference proteome</keyword>
<sequence>MDLLFLFSYASFMYFWIRKLGLWPRCCA</sequence>
<protein>
    <submittedName>
        <fullName evidence="1">Uncharacterized protein</fullName>
    </submittedName>
</protein>
<dbReference type="AlphaFoldDB" id="A0A7J8VD78"/>
<gene>
    <name evidence="1" type="ORF">Goklo_012601</name>
</gene>
<dbReference type="Proteomes" id="UP000593573">
    <property type="component" value="Unassembled WGS sequence"/>
</dbReference>
<organism evidence="1 2">
    <name type="scientific">Gossypium klotzschianum</name>
    <dbReference type="NCBI Taxonomy" id="34286"/>
    <lineage>
        <taxon>Eukaryota</taxon>
        <taxon>Viridiplantae</taxon>
        <taxon>Streptophyta</taxon>
        <taxon>Embryophyta</taxon>
        <taxon>Tracheophyta</taxon>
        <taxon>Spermatophyta</taxon>
        <taxon>Magnoliopsida</taxon>
        <taxon>eudicotyledons</taxon>
        <taxon>Gunneridae</taxon>
        <taxon>Pentapetalae</taxon>
        <taxon>rosids</taxon>
        <taxon>malvids</taxon>
        <taxon>Malvales</taxon>
        <taxon>Malvaceae</taxon>
        <taxon>Malvoideae</taxon>
        <taxon>Gossypium</taxon>
    </lineage>
</organism>